<reference evidence="1 2" key="1">
    <citation type="submission" date="2014-04" db="EMBL/GenBank/DDBJ databases">
        <authorList>
            <consortium name="DOE Joint Genome Institute"/>
            <person name="Kuo A."/>
            <person name="Kohler A."/>
            <person name="Nagy L.G."/>
            <person name="Floudas D."/>
            <person name="Copeland A."/>
            <person name="Barry K.W."/>
            <person name="Cichocki N."/>
            <person name="Veneault-Fourrey C."/>
            <person name="LaButti K."/>
            <person name="Lindquist E.A."/>
            <person name="Lipzen A."/>
            <person name="Lundell T."/>
            <person name="Morin E."/>
            <person name="Murat C."/>
            <person name="Sun H."/>
            <person name="Tunlid A."/>
            <person name="Henrissat B."/>
            <person name="Grigoriev I.V."/>
            <person name="Hibbett D.S."/>
            <person name="Martin F."/>
            <person name="Nordberg H.P."/>
            <person name="Cantor M.N."/>
            <person name="Hua S.X."/>
        </authorList>
    </citation>
    <scope>NUCLEOTIDE SEQUENCE [LARGE SCALE GENOMIC DNA]</scope>
    <source>
        <strain evidence="1 2">LaAM-08-1</strain>
    </source>
</reference>
<organism evidence="1 2">
    <name type="scientific">Laccaria amethystina LaAM-08-1</name>
    <dbReference type="NCBI Taxonomy" id="1095629"/>
    <lineage>
        <taxon>Eukaryota</taxon>
        <taxon>Fungi</taxon>
        <taxon>Dikarya</taxon>
        <taxon>Basidiomycota</taxon>
        <taxon>Agaricomycotina</taxon>
        <taxon>Agaricomycetes</taxon>
        <taxon>Agaricomycetidae</taxon>
        <taxon>Agaricales</taxon>
        <taxon>Agaricineae</taxon>
        <taxon>Hydnangiaceae</taxon>
        <taxon>Laccaria</taxon>
    </lineage>
</organism>
<evidence type="ECO:0000313" key="2">
    <source>
        <dbReference type="Proteomes" id="UP000054477"/>
    </source>
</evidence>
<dbReference type="EMBL" id="KN838538">
    <property type="protein sequence ID" value="KIK09632.1"/>
    <property type="molecule type" value="Genomic_DNA"/>
</dbReference>
<keyword evidence="2" id="KW-1185">Reference proteome</keyword>
<dbReference type="AlphaFoldDB" id="A0A0C9YGZ3"/>
<protein>
    <submittedName>
        <fullName evidence="1">Uncharacterized protein</fullName>
    </submittedName>
</protein>
<dbReference type="HOGENOM" id="CLU_2574229_0_0_1"/>
<gene>
    <name evidence="1" type="ORF">K443DRAFT_392023</name>
</gene>
<evidence type="ECO:0000313" key="1">
    <source>
        <dbReference type="EMBL" id="KIK09632.1"/>
    </source>
</evidence>
<dbReference type="Proteomes" id="UP000054477">
    <property type="component" value="Unassembled WGS sequence"/>
</dbReference>
<reference evidence="2" key="2">
    <citation type="submission" date="2015-01" db="EMBL/GenBank/DDBJ databases">
        <title>Evolutionary Origins and Diversification of the Mycorrhizal Mutualists.</title>
        <authorList>
            <consortium name="DOE Joint Genome Institute"/>
            <consortium name="Mycorrhizal Genomics Consortium"/>
            <person name="Kohler A."/>
            <person name="Kuo A."/>
            <person name="Nagy L.G."/>
            <person name="Floudas D."/>
            <person name="Copeland A."/>
            <person name="Barry K.W."/>
            <person name="Cichocki N."/>
            <person name="Veneault-Fourrey C."/>
            <person name="LaButti K."/>
            <person name="Lindquist E.A."/>
            <person name="Lipzen A."/>
            <person name="Lundell T."/>
            <person name="Morin E."/>
            <person name="Murat C."/>
            <person name="Riley R."/>
            <person name="Ohm R."/>
            <person name="Sun H."/>
            <person name="Tunlid A."/>
            <person name="Henrissat B."/>
            <person name="Grigoriev I.V."/>
            <person name="Hibbett D.S."/>
            <person name="Martin F."/>
        </authorList>
    </citation>
    <scope>NUCLEOTIDE SEQUENCE [LARGE SCALE GENOMIC DNA]</scope>
    <source>
        <strain evidence="2">LaAM-08-1</strain>
    </source>
</reference>
<proteinExistence type="predicted"/>
<sequence>MPIYAQVQPPLLTTLSPQSEMVIMFRRGGYPTKYAETRFHEKEAPFLRVLCHYQYVLYLRCRLSALRSTTSSSHVPLQAMV</sequence>
<name>A0A0C9YGZ3_9AGAR</name>
<accession>A0A0C9YGZ3</accession>